<gene>
    <name evidence="3" type="ORF">D9V32_08875</name>
</gene>
<evidence type="ECO:0000256" key="1">
    <source>
        <dbReference type="ARBA" id="ARBA00022723"/>
    </source>
</evidence>
<accession>A0A3L7A5R7</accession>
<comment type="caution">
    <text evidence="3">The sequence shown here is derived from an EMBL/GenBank/DDBJ whole genome shotgun (WGS) entry which is preliminary data.</text>
</comment>
<evidence type="ECO:0000313" key="4">
    <source>
        <dbReference type="Proteomes" id="UP000272503"/>
    </source>
</evidence>
<dbReference type="GO" id="GO:0005975">
    <property type="term" value="P:carbohydrate metabolic process"/>
    <property type="evidence" value="ECO:0007669"/>
    <property type="project" value="InterPro"/>
</dbReference>
<dbReference type="SUPFAM" id="SSF51366">
    <property type="entry name" value="Ribulose-phoshate binding barrel"/>
    <property type="match status" value="1"/>
</dbReference>
<dbReference type="Pfam" id="PF00834">
    <property type="entry name" value="Ribul_P_3_epim"/>
    <property type="match status" value="1"/>
</dbReference>
<dbReference type="GO" id="GO:0046872">
    <property type="term" value="F:metal ion binding"/>
    <property type="evidence" value="ECO:0007669"/>
    <property type="project" value="UniProtKB-KW"/>
</dbReference>
<organism evidence="3 4">
    <name type="scientific">Mycetocola tolaasinivorans</name>
    <dbReference type="NCBI Taxonomy" id="76635"/>
    <lineage>
        <taxon>Bacteria</taxon>
        <taxon>Bacillati</taxon>
        <taxon>Actinomycetota</taxon>
        <taxon>Actinomycetes</taxon>
        <taxon>Micrococcales</taxon>
        <taxon>Microbacteriaceae</taxon>
        <taxon>Mycetocola</taxon>
    </lineage>
</organism>
<proteinExistence type="predicted"/>
<sequence>MTPGDNASRESVSGDARALGIVLSPSLIAIAPESREALARVRASSGEWVHADIIEGRYRGQPGIGWEELARLARIPGVRLDVHLMVDDLAEALARVPRGVSRITIQADFHPAAFRWVAAARHRAEEVWMAWDGGGELSIDPDWVRLTDGVLMMLTPPGRAGYAAELQRISGYPLRADHGEGGGVRGVDGGVLPAHFGALAGHGVRYVVMGRAYADLGSEPR</sequence>
<keyword evidence="1" id="KW-0479">Metal-binding</keyword>
<keyword evidence="4" id="KW-1185">Reference proteome</keyword>
<protein>
    <recommendedName>
        <fullName evidence="5">Ribulose-phosphate 3-epimerase</fullName>
    </recommendedName>
</protein>
<dbReference type="InterPro" id="IPR000056">
    <property type="entry name" value="Ribul_P_3_epim-like"/>
</dbReference>
<reference evidence="3 4" key="1">
    <citation type="submission" date="2018-10" db="EMBL/GenBank/DDBJ databases">
        <authorList>
            <person name="Li J."/>
        </authorList>
    </citation>
    <scope>NUCLEOTIDE SEQUENCE [LARGE SCALE GENOMIC DNA]</scope>
    <source>
        <strain evidence="3 4">IF 016277</strain>
    </source>
</reference>
<dbReference type="EMBL" id="RCUX01000006">
    <property type="protein sequence ID" value="RLP75577.1"/>
    <property type="molecule type" value="Genomic_DNA"/>
</dbReference>
<dbReference type="InterPro" id="IPR011060">
    <property type="entry name" value="RibuloseP-bd_barrel"/>
</dbReference>
<dbReference type="InterPro" id="IPR013785">
    <property type="entry name" value="Aldolase_TIM"/>
</dbReference>
<dbReference type="Gene3D" id="3.20.20.70">
    <property type="entry name" value="Aldolase class I"/>
    <property type="match status" value="1"/>
</dbReference>
<dbReference type="GO" id="GO:0016857">
    <property type="term" value="F:racemase and epimerase activity, acting on carbohydrates and derivatives"/>
    <property type="evidence" value="ECO:0007669"/>
    <property type="project" value="InterPro"/>
</dbReference>
<dbReference type="Proteomes" id="UP000272503">
    <property type="component" value="Unassembled WGS sequence"/>
</dbReference>
<dbReference type="AlphaFoldDB" id="A0A3L7A5R7"/>
<name>A0A3L7A5R7_9MICO</name>
<keyword evidence="2" id="KW-0413">Isomerase</keyword>
<evidence type="ECO:0008006" key="5">
    <source>
        <dbReference type="Google" id="ProtNLM"/>
    </source>
</evidence>
<evidence type="ECO:0000313" key="3">
    <source>
        <dbReference type="EMBL" id="RLP75577.1"/>
    </source>
</evidence>
<evidence type="ECO:0000256" key="2">
    <source>
        <dbReference type="ARBA" id="ARBA00023235"/>
    </source>
</evidence>
<dbReference type="OrthoDB" id="4461040at2"/>